<name>A0ABX1NCH3_9RHOO</name>
<accession>A0ABX1NCH3</accession>
<gene>
    <name evidence="1" type="ORF">GPA27_06010</name>
</gene>
<dbReference type="EMBL" id="WTVS01000009">
    <property type="protein sequence ID" value="NMF96939.1"/>
    <property type="molecule type" value="Genomic_DNA"/>
</dbReference>
<dbReference type="Proteomes" id="UP000634522">
    <property type="component" value="Unassembled WGS sequence"/>
</dbReference>
<reference evidence="1 2" key="1">
    <citation type="submission" date="2019-12" db="EMBL/GenBank/DDBJ databases">
        <title>Comparative genomics gives insights into the taxonomy of the Azoarcus-Aromatoleum group and reveals separate origins of nif in the plant-associated Azoarcus and non-plant-associated Aromatoleum sub-groups.</title>
        <authorList>
            <person name="Lafos M."/>
            <person name="Maluk M."/>
            <person name="Batista M."/>
            <person name="Junghare M."/>
            <person name="Carmona M."/>
            <person name="Faoro H."/>
            <person name="Cruz L.M."/>
            <person name="Battistoni F."/>
            <person name="De Souza E."/>
            <person name="Pedrosa F."/>
            <person name="Chen W.-M."/>
            <person name="Poole P.S."/>
            <person name="Dixon R.A."/>
            <person name="James E.K."/>
        </authorList>
    </citation>
    <scope>NUCLEOTIDE SEQUENCE [LARGE SCALE GENOMIC DNA]</scope>
    <source>
        <strain evidence="1 2">T</strain>
    </source>
</reference>
<evidence type="ECO:0000313" key="2">
    <source>
        <dbReference type="Proteomes" id="UP000634522"/>
    </source>
</evidence>
<proteinExistence type="predicted"/>
<comment type="caution">
    <text evidence="1">The sequence shown here is derived from an EMBL/GenBank/DDBJ whole genome shotgun (WGS) entry which is preliminary data.</text>
</comment>
<dbReference type="RefSeq" id="WP_169138562.1">
    <property type="nucleotide sequence ID" value="NZ_WTVS01000009.1"/>
</dbReference>
<keyword evidence="2" id="KW-1185">Reference proteome</keyword>
<dbReference type="InterPro" id="IPR019239">
    <property type="entry name" value="VapB_antitoxin"/>
</dbReference>
<sequence length="64" mass="7615">MRTNIVIDDKLMDETLRATGLKTKREAVELGLRTLLRLRQQEEIRRFRGKLDWQGDLDAMRTDK</sequence>
<organism evidence="1 2">
    <name type="scientific">Aromatoleum toluolicum</name>
    <dbReference type="NCBI Taxonomy" id="90060"/>
    <lineage>
        <taxon>Bacteria</taxon>
        <taxon>Pseudomonadati</taxon>
        <taxon>Pseudomonadota</taxon>
        <taxon>Betaproteobacteria</taxon>
        <taxon>Rhodocyclales</taxon>
        <taxon>Rhodocyclaceae</taxon>
        <taxon>Aromatoleum</taxon>
    </lineage>
</organism>
<dbReference type="Pfam" id="PF09957">
    <property type="entry name" value="VapB_antitoxin"/>
    <property type="match status" value="1"/>
</dbReference>
<evidence type="ECO:0000313" key="1">
    <source>
        <dbReference type="EMBL" id="NMF96939.1"/>
    </source>
</evidence>
<protein>
    <submittedName>
        <fullName evidence="1">Type II toxin-antitoxin system VapB family antitoxin</fullName>
    </submittedName>
</protein>